<dbReference type="Pfam" id="PF11951">
    <property type="entry name" value="Fungal_trans_2"/>
    <property type="match status" value="1"/>
</dbReference>
<reference evidence="7" key="1">
    <citation type="submission" date="2022-11" db="EMBL/GenBank/DDBJ databases">
        <authorList>
            <person name="Petersen C."/>
        </authorList>
    </citation>
    <scope>NUCLEOTIDE SEQUENCE</scope>
    <source>
        <strain evidence="7">IBT 29864</strain>
    </source>
</reference>
<feature type="domain" description="Zn(2)-C6 fungal-type" evidence="6">
    <location>
        <begin position="48"/>
        <end position="70"/>
    </location>
</feature>
<keyword evidence="3" id="KW-0804">Transcription</keyword>
<dbReference type="InterPro" id="IPR021858">
    <property type="entry name" value="Fun_TF"/>
</dbReference>
<evidence type="ECO:0000256" key="4">
    <source>
        <dbReference type="ARBA" id="ARBA00023242"/>
    </source>
</evidence>
<dbReference type="Gene3D" id="4.10.240.10">
    <property type="entry name" value="Zn(2)-C6 fungal-type DNA-binding domain"/>
    <property type="match status" value="1"/>
</dbReference>
<evidence type="ECO:0000313" key="7">
    <source>
        <dbReference type="EMBL" id="KAJ5370544.1"/>
    </source>
</evidence>
<sequence>MDLSGDKPYRSRRTHRKSRLGCANCKKRRIKKSCISLIPETDEENDLIQCDEKKPSCTNCDNHDVECSFSIVAPTPPASETLSPNATISEASPENPTKLRSRRFRPYAYPNGGLKQTFKLSKPKNQNLVLIEEAEPPVEFLPFETISLADLQLFHNYTISTYQTMSDDGDRNGVWQNHLVQWGMEFPSILHLILALSALHLAYKNPESREKYIQQADNHFTFGVRTVTSVLSQLNADNCQKIYMAAVLVCFIYFGRGPRPGEYLIFSEAGPAEWIVLMGGVKTIVFSYHAKVYSGILEPKGEEIEPFLSESMRIELHEHTIHVEAFQRLVKQEITDETQLVMYEKAINDLLEKMREVYEKRSIGDPGIGLMHLLIGWLYRLPEELVGLLEQKEPRSLVILAYWAVMLKFMDSAWLMKGWSEHVLEGVSGCLQPEYRPWIEWPLRRVKQDS</sequence>
<accession>A0A9W9S3U3</accession>
<dbReference type="Proteomes" id="UP001147782">
    <property type="component" value="Unassembled WGS sequence"/>
</dbReference>
<keyword evidence="4" id="KW-0539">Nucleus</keyword>
<dbReference type="PANTHER" id="PTHR47657">
    <property type="entry name" value="STEROL REGULATORY ELEMENT-BINDING PROTEIN ECM22"/>
    <property type="match status" value="1"/>
</dbReference>
<feature type="region of interest" description="Disordered" evidence="5">
    <location>
        <begin position="78"/>
        <end position="102"/>
    </location>
</feature>
<dbReference type="RefSeq" id="XP_056554978.1">
    <property type="nucleotide sequence ID" value="XM_056699565.1"/>
</dbReference>
<organism evidence="7 8">
    <name type="scientific">Penicillium cataractarum</name>
    <dbReference type="NCBI Taxonomy" id="2100454"/>
    <lineage>
        <taxon>Eukaryota</taxon>
        <taxon>Fungi</taxon>
        <taxon>Dikarya</taxon>
        <taxon>Ascomycota</taxon>
        <taxon>Pezizomycotina</taxon>
        <taxon>Eurotiomycetes</taxon>
        <taxon>Eurotiomycetidae</taxon>
        <taxon>Eurotiales</taxon>
        <taxon>Aspergillaceae</taxon>
        <taxon>Penicillium</taxon>
    </lineage>
</organism>
<dbReference type="GeneID" id="81438744"/>
<dbReference type="AlphaFoldDB" id="A0A9W9S3U3"/>
<dbReference type="GO" id="GO:0003677">
    <property type="term" value="F:DNA binding"/>
    <property type="evidence" value="ECO:0007669"/>
    <property type="project" value="UniProtKB-KW"/>
</dbReference>
<proteinExistence type="predicted"/>
<dbReference type="InterPro" id="IPR052400">
    <property type="entry name" value="Zn2-C6_fungal_TF"/>
</dbReference>
<evidence type="ECO:0000313" key="8">
    <source>
        <dbReference type="Proteomes" id="UP001147782"/>
    </source>
</evidence>
<keyword evidence="1" id="KW-0805">Transcription regulation</keyword>
<protein>
    <recommendedName>
        <fullName evidence="6">Zn(2)-C6 fungal-type domain-containing protein</fullName>
    </recommendedName>
</protein>
<dbReference type="CDD" id="cd00067">
    <property type="entry name" value="GAL4"/>
    <property type="match status" value="1"/>
</dbReference>
<dbReference type="Pfam" id="PF00172">
    <property type="entry name" value="Zn_clus"/>
    <property type="match status" value="1"/>
</dbReference>
<evidence type="ECO:0000256" key="5">
    <source>
        <dbReference type="SAM" id="MobiDB-lite"/>
    </source>
</evidence>
<keyword evidence="2" id="KW-0238">DNA-binding</keyword>
<dbReference type="EMBL" id="JAPZBS010000005">
    <property type="protein sequence ID" value="KAJ5370544.1"/>
    <property type="molecule type" value="Genomic_DNA"/>
</dbReference>
<dbReference type="GO" id="GO:0000981">
    <property type="term" value="F:DNA-binding transcription factor activity, RNA polymerase II-specific"/>
    <property type="evidence" value="ECO:0007669"/>
    <property type="project" value="InterPro"/>
</dbReference>
<feature type="compositionally biased region" description="Polar residues" evidence="5">
    <location>
        <begin position="78"/>
        <end position="95"/>
    </location>
</feature>
<gene>
    <name evidence="7" type="ORF">N7496_006636</name>
</gene>
<evidence type="ECO:0000256" key="3">
    <source>
        <dbReference type="ARBA" id="ARBA00023163"/>
    </source>
</evidence>
<keyword evidence="8" id="KW-1185">Reference proteome</keyword>
<evidence type="ECO:0000256" key="1">
    <source>
        <dbReference type="ARBA" id="ARBA00023015"/>
    </source>
</evidence>
<evidence type="ECO:0000256" key="2">
    <source>
        <dbReference type="ARBA" id="ARBA00023125"/>
    </source>
</evidence>
<dbReference type="PANTHER" id="PTHR47657:SF13">
    <property type="entry name" value="ZN(2)-C6 FUNGAL-TYPE DOMAIN-CONTAINING PROTEIN-RELATED"/>
    <property type="match status" value="1"/>
</dbReference>
<dbReference type="InterPro" id="IPR036864">
    <property type="entry name" value="Zn2-C6_fun-type_DNA-bd_sf"/>
</dbReference>
<dbReference type="InterPro" id="IPR001138">
    <property type="entry name" value="Zn2Cys6_DnaBD"/>
</dbReference>
<dbReference type="OrthoDB" id="416217at2759"/>
<dbReference type="GO" id="GO:0008270">
    <property type="term" value="F:zinc ion binding"/>
    <property type="evidence" value="ECO:0007669"/>
    <property type="project" value="InterPro"/>
</dbReference>
<name>A0A9W9S3U3_9EURO</name>
<reference evidence="7" key="2">
    <citation type="journal article" date="2023" name="IMA Fungus">
        <title>Comparative genomic study of the Penicillium genus elucidates a diverse pangenome and 15 lateral gene transfer events.</title>
        <authorList>
            <person name="Petersen C."/>
            <person name="Sorensen T."/>
            <person name="Nielsen M.R."/>
            <person name="Sondergaard T.E."/>
            <person name="Sorensen J.L."/>
            <person name="Fitzpatrick D.A."/>
            <person name="Frisvad J.C."/>
            <person name="Nielsen K.L."/>
        </authorList>
    </citation>
    <scope>NUCLEOTIDE SEQUENCE</scope>
    <source>
        <strain evidence="7">IBT 29864</strain>
    </source>
</reference>
<evidence type="ECO:0000259" key="6">
    <source>
        <dbReference type="Pfam" id="PF00172"/>
    </source>
</evidence>
<comment type="caution">
    <text evidence="7">The sequence shown here is derived from an EMBL/GenBank/DDBJ whole genome shotgun (WGS) entry which is preliminary data.</text>
</comment>